<dbReference type="Pfam" id="PF00069">
    <property type="entry name" value="Pkinase"/>
    <property type="match status" value="1"/>
</dbReference>
<feature type="non-terminal residue" evidence="4">
    <location>
        <position position="1"/>
    </location>
</feature>
<feature type="domain" description="Protein kinase" evidence="3">
    <location>
        <begin position="1"/>
        <end position="84"/>
    </location>
</feature>
<keyword evidence="5" id="KW-1185">Reference proteome</keyword>
<protein>
    <recommendedName>
        <fullName evidence="3">Protein kinase domain-containing protein</fullName>
    </recommendedName>
</protein>
<dbReference type="InterPro" id="IPR011009">
    <property type="entry name" value="Kinase-like_dom_sf"/>
</dbReference>
<proteinExistence type="predicted"/>
<dbReference type="PROSITE" id="PS50011">
    <property type="entry name" value="PROTEIN_KINASE_DOM"/>
    <property type="match status" value="1"/>
</dbReference>
<sequence length="84" mass="9375">LLYLHEGWDRVVIHRDIKSSNVLLDAELNGRLGDFGLARLYDHGTYPQTTHVAGTFGYLAPEHTRTGRATKATDVFAFGAFLLE</sequence>
<dbReference type="InterPro" id="IPR000719">
    <property type="entry name" value="Prot_kinase_dom"/>
</dbReference>
<dbReference type="GO" id="GO:0005524">
    <property type="term" value="F:ATP binding"/>
    <property type="evidence" value="ECO:0007669"/>
    <property type="project" value="UniProtKB-KW"/>
</dbReference>
<accession>A0A2I0HG95</accession>
<keyword evidence="2" id="KW-0067">ATP-binding</keyword>
<dbReference type="STRING" id="22663.A0A2I0HG95"/>
<evidence type="ECO:0000256" key="1">
    <source>
        <dbReference type="ARBA" id="ARBA00022741"/>
    </source>
</evidence>
<dbReference type="PANTHER" id="PTHR27007">
    <property type="match status" value="1"/>
</dbReference>
<gene>
    <name evidence="4" type="ORF">CRG98_049233</name>
</gene>
<keyword evidence="1" id="KW-0547">Nucleotide-binding</keyword>
<dbReference type="SUPFAM" id="SSF56112">
    <property type="entry name" value="Protein kinase-like (PK-like)"/>
    <property type="match status" value="1"/>
</dbReference>
<dbReference type="InterPro" id="IPR008271">
    <property type="entry name" value="Ser/Thr_kinase_AS"/>
</dbReference>
<dbReference type="InterPro" id="IPR050528">
    <property type="entry name" value="L-type_Lectin-RKs"/>
</dbReference>
<evidence type="ECO:0000256" key="2">
    <source>
        <dbReference type="ARBA" id="ARBA00022840"/>
    </source>
</evidence>
<feature type="non-terminal residue" evidence="4">
    <location>
        <position position="84"/>
    </location>
</feature>
<dbReference type="GO" id="GO:0004672">
    <property type="term" value="F:protein kinase activity"/>
    <property type="evidence" value="ECO:0007669"/>
    <property type="project" value="InterPro"/>
</dbReference>
<evidence type="ECO:0000259" key="3">
    <source>
        <dbReference type="PROSITE" id="PS50011"/>
    </source>
</evidence>
<name>A0A2I0HG95_PUNGR</name>
<dbReference type="EMBL" id="PGOL01037242">
    <property type="protein sequence ID" value="PKI26078.1"/>
    <property type="molecule type" value="Genomic_DNA"/>
</dbReference>
<comment type="caution">
    <text evidence="4">The sequence shown here is derived from an EMBL/GenBank/DDBJ whole genome shotgun (WGS) entry which is preliminary data.</text>
</comment>
<dbReference type="AlphaFoldDB" id="A0A2I0HG95"/>
<dbReference type="Gene3D" id="1.10.510.10">
    <property type="entry name" value="Transferase(Phosphotransferase) domain 1"/>
    <property type="match status" value="1"/>
</dbReference>
<evidence type="ECO:0000313" key="4">
    <source>
        <dbReference type="EMBL" id="PKI26078.1"/>
    </source>
</evidence>
<evidence type="ECO:0000313" key="5">
    <source>
        <dbReference type="Proteomes" id="UP000233551"/>
    </source>
</evidence>
<reference evidence="4 5" key="1">
    <citation type="submission" date="2017-11" db="EMBL/GenBank/DDBJ databases">
        <title>De-novo sequencing of pomegranate (Punica granatum L.) genome.</title>
        <authorList>
            <person name="Akparov Z."/>
            <person name="Amiraslanov A."/>
            <person name="Hajiyeva S."/>
            <person name="Abbasov M."/>
            <person name="Kaur K."/>
            <person name="Hamwieh A."/>
            <person name="Solovyev V."/>
            <person name="Salamov A."/>
            <person name="Braich B."/>
            <person name="Kosarev P."/>
            <person name="Mahmoud A."/>
            <person name="Hajiyev E."/>
            <person name="Babayeva S."/>
            <person name="Izzatullayeva V."/>
            <person name="Mammadov A."/>
            <person name="Mammadov A."/>
            <person name="Sharifova S."/>
            <person name="Ojaghi J."/>
            <person name="Eynullazada K."/>
            <person name="Bayramov B."/>
            <person name="Abdulazimova A."/>
            <person name="Shahmuradov I."/>
        </authorList>
    </citation>
    <scope>NUCLEOTIDE SEQUENCE [LARGE SCALE GENOMIC DNA]</scope>
    <source>
        <strain evidence="5">cv. AG2017</strain>
        <tissue evidence="4">Leaf</tissue>
    </source>
</reference>
<organism evidence="4 5">
    <name type="scientific">Punica granatum</name>
    <name type="common">Pomegranate</name>
    <dbReference type="NCBI Taxonomy" id="22663"/>
    <lineage>
        <taxon>Eukaryota</taxon>
        <taxon>Viridiplantae</taxon>
        <taxon>Streptophyta</taxon>
        <taxon>Embryophyta</taxon>
        <taxon>Tracheophyta</taxon>
        <taxon>Spermatophyta</taxon>
        <taxon>Magnoliopsida</taxon>
        <taxon>eudicotyledons</taxon>
        <taxon>Gunneridae</taxon>
        <taxon>Pentapetalae</taxon>
        <taxon>rosids</taxon>
        <taxon>malvids</taxon>
        <taxon>Myrtales</taxon>
        <taxon>Lythraceae</taxon>
        <taxon>Punica</taxon>
    </lineage>
</organism>
<dbReference type="Proteomes" id="UP000233551">
    <property type="component" value="Unassembled WGS sequence"/>
</dbReference>
<dbReference type="PROSITE" id="PS00108">
    <property type="entry name" value="PROTEIN_KINASE_ST"/>
    <property type="match status" value="1"/>
</dbReference>